<dbReference type="GO" id="GO:0005886">
    <property type="term" value="C:plasma membrane"/>
    <property type="evidence" value="ECO:0007669"/>
    <property type="project" value="UniProtKB-SubCell"/>
</dbReference>
<dbReference type="PANTHER" id="PTHR43744">
    <property type="entry name" value="ABC TRANSPORTER PERMEASE PROTEIN MG189-RELATED-RELATED"/>
    <property type="match status" value="1"/>
</dbReference>
<comment type="similarity">
    <text evidence="7">Belongs to the binding-protein-dependent transport system permease family.</text>
</comment>
<dbReference type="GO" id="GO:0055085">
    <property type="term" value="P:transmembrane transport"/>
    <property type="evidence" value="ECO:0007669"/>
    <property type="project" value="InterPro"/>
</dbReference>
<dbReference type="Pfam" id="PF00528">
    <property type="entry name" value="BPD_transp_1"/>
    <property type="match status" value="1"/>
</dbReference>
<feature type="transmembrane region" description="Helical" evidence="7">
    <location>
        <begin position="86"/>
        <end position="113"/>
    </location>
</feature>
<keyword evidence="6 7" id="KW-0472">Membrane</keyword>
<dbReference type="PANTHER" id="PTHR43744:SF9">
    <property type="entry name" value="POLYGALACTURONAN_RHAMNOGALACTURONAN TRANSPORT SYSTEM PERMEASE PROTEIN YTCP"/>
    <property type="match status" value="1"/>
</dbReference>
<dbReference type="SUPFAM" id="SSF161098">
    <property type="entry name" value="MetI-like"/>
    <property type="match status" value="1"/>
</dbReference>
<evidence type="ECO:0000256" key="6">
    <source>
        <dbReference type="ARBA" id="ARBA00023136"/>
    </source>
</evidence>
<comment type="subcellular location">
    <subcellularLocation>
        <location evidence="1 7">Cell membrane</location>
        <topology evidence="1 7">Multi-pass membrane protein</topology>
    </subcellularLocation>
</comment>
<evidence type="ECO:0000256" key="3">
    <source>
        <dbReference type="ARBA" id="ARBA00022475"/>
    </source>
</evidence>
<feature type="transmembrane region" description="Helical" evidence="7">
    <location>
        <begin position="198"/>
        <end position="223"/>
    </location>
</feature>
<keyword evidence="4 7" id="KW-0812">Transmembrane</keyword>
<dbReference type="Proteomes" id="UP000517523">
    <property type="component" value="Unassembled WGS sequence"/>
</dbReference>
<keyword evidence="3" id="KW-1003">Cell membrane</keyword>
<evidence type="ECO:0000259" key="8">
    <source>
        <dbReference type="PROSITE" id="PS50928"/>
    </source>
</evidence>
<reference evidence="9 10" key="1">
    <citation type="submission" date="2020-08" db="EMBL/GenBank/DDBJ databases">
        <title>Genomic Encyclopedia of Type Strains, Phase III (KMG-III): the genomes of soil and plant-associated and newly described type strains.</title>
        <authorList>
            <person name="Whitman W."/>
        </authorList>
    </citation>
    <scope>NUCLEOTIDE SEQUENCE [LARGE SCALE GENOMIC DNA]</scope>
    <source>
        <strain evidence="9 10">CECT 5831</strain>
    </source>
</reference>
<feature type="transmembrane region" description="Helical" evidence="7">
    <location>
        <begin position="27"/>
        <end position="47"/>
    </location>
</feature>
<dbReference type="CDD" id="cd06261">
    <property type="entry name" value="TM_PBP2"/>
    <property type="match status" value="1"/>
</dbReference>
<evidence type="ECO:0000256" key="1">
    <source>
        <dbReference type="ARBA" id="ARBA00004651"/>
    </source>
</evidence>
<evidence type="ECO:0000256" key="2">
    <source>
        <dbReference type="ARBA" id="ARBA00022448"/>
    </source>
</evidence>
<proteinExistence type="inferred from homology"/>
<evidence type="ECO:0000256" key="5">
    <source>
        <dbReference type="ARBA" id="ARBA00022989"/>
    </source>
</evidence>
<evidence type="ECO:0000313" key="10">
    <source>
        <dbReference type="Proteomes" id="UP000517523"/>
    </source>
</evidence>
<evidence type="ECO:0000256" key="7">
    <source>
        <dbReference type="RuleBase" id="RU363032"/>
    </source>
</evidence>
<comment type="caution">
    <text evidence="9">The sequence shown here is derived from an EMBL/GenBank/DDBJ whole genome shotgun (WGS) entry which is preliminary data.</text>
</comment>
<accession>A0A839TT68</accession>
<name>A0A839TT68_9BACL</name>
<gene>
    <name evidence="9" type="ORF">FHS19_003515</name>
</gene>
<evidence type="ECO:0000313" key="9">
    <source>
        <dbReference type="EMBL" id="MBB3128840.1"/>
    </source>
</evidence>
<organism evidence="9 10">
    <name type="scientific">Paenibacillus rhizosphaerae</name>
    <dbReference type="NCBI Taxonomy" id="297318"/>
    <lineage>
        <taxon>Bacteria</taxon>
        <taxon>Bacillati</taxon>
        <taxon>Bacillota</taxon>
        <taxon>Bacilli</taxon>
        <taxon>Bacillales</taxon>
        <taxon>Paenibacillaceae</taxon>
        <taxon>Paenibacillus</taxon>
    </lineage>
</organism>
<protein>
    <submittedName>
        <fullName evidence="9">Putative aldouronate transport system permease protein</fullName>
    </submittedName>
</protein>
<dbReference type="Gene3D" id="1.10.3720.10">
    <property type="entry name" value="MetI-like"/>
    <property type="match status" value="1"/>
</dbReference>
<keyword evidence="2 7" id="KW-0813">Transport</keyword>
<feature type="transmembrane region" description="Helical" evidence="7">
    <location>
        <begin position="156"/>
        <end position="177"/>
    </location>
</feature>
<dbReference type="InterPro" id="IPR000515">
    <property type="entry name" value="MetI-like"/>
</dbReference>
<dbReference type="InterPro" id="IPR035906">
    <property type="entry name" value="MetI-like_sf"/>
</dbReference>
<dbReference type="PROSITE" id="PS50928">
    <property type="entry name" value="ABC_TM1"/>
    <property type="match status" value="1"/>
</dbReference>
<feature type="transmembrane region" description="Helical" evidence="7">
    <location>
        <begin position="125"/>
        <end position="144"/>
    </location>
</feature>
<evidence type="ECO:0000256" key="4">
    <source>
        <dbReference type="ARBA" id="ARBA00022692"/>
    </source>
</evidence>
<keyword evidence="5 7" id="KW-1133">Transmembrane helix</keyword>
<feature type="transmembrane region" description="Helical" evidence="7">
    <location>
        <begin position="283"/>
        <end position="302"/>
    </location>
</feature>
<sequence length="317" mass="34989">MAKVFGRFQRKGGRTGMLKLSKGEQMFNILIYGLLAILGIITLYPFWNAGVVSLNAGSDTAMGGVTFWPRAFTLDNYKLVFEDGRIAHGFLITIFRVVAGTGLSVAFTSLLAYGLSKNHIMFHKFYMFFCIATMFFSGGLIPSFVLMKELHLNNTFWVMVIPFIINVYNMIIFRTFFRELPVGLEESAKIDGCSSFGTFVRIVVPVSGPVFATLTLFTAVFHWNDWFTASIYINKAQLMPVSSILQQILNSNLATEMLASQTGGNAAAINAANQAQTVSSKSLSMATMLVASLPIMLVYPFLQKYFVKGVLVGSIKG</sequence>
<feature type="domain" description="ABC transmembrane type-1" evidence="8">
    <location>
        <begin position="90"/>
        <end position="302"/>
    </location>
</feature>
<dbReference type="EMBL" id="JACHXJ010000003">
    <property type="protein sequence ID" value="MBB3128840.1"/>
    <property type="molecule type" value="Genomic_DNA"/>
</dbReference>
<dbReference type="AlphaFoldDB" id="A0A839TT68"/>